<gene>
    <name evidence="2" type="ORF">L1F33_00915</name>
</gene>
<keyword evidence="3" id="KW-1185">Reference proteome</keyword>
<dbReference type="PANTHER" id="PTHR36836:SF1">
    <property type="entry name" value="COLANIC ACID BIOSYNTHESIS PROTEIN WCAK"/>
    <property type="match status" value="1"/>
</dbReference>
<dbReference type="InterPro" id="IPR007345">
    <property type="entry name" value="Polysacch_pyruvyl_Trfase"/>
</dbReference>
<dbReference type="Pfam" id="PF04230">
    <property type="entry name" value="PS_pyruv_trans"/>
    <property type="match status" value="1"/>
</dbReference>
<evidence type="ECO:0000313" key="3">
    <source>
        <dbReference type="Proteomes" id="UP001065265"/>
    </source>
</evidence>
<dbReference type="RefSeq" id="WP_265559044.1">
    <property type="nucleotide sequence ID" value="NZ_CP092471.1"/>
</dbReference>
<evidence type="ECO:0000313" key="2">
    <source>
        <dbReference type="EMBL" id="UVI39558.1"/>
    </source>
</evidence>
<dbReference type="GO" id="GO:0016740">
    <property type="term" value="F:transferase activity"/>
    <property type="evidence" value="ECO:0007669"/>
    <property type="project" value="UniProtKB-KW"/>
</dbReference>
<proteinExistence type="predicted"/>
<keyword evidence="2" id="KW-0808">Transferase</keyword>
<accession>A0ABY5T2K0</accession>
<reference evidence="2" key="1">
    <citation type="submission" date="2022-02" db="EMBL/GenBank/DDBJ databases">
        <title>Qipengyuania spongiae sp. nov., isolated from marine sponge.</title>
        <authorList>
            <person name="Li Z."/>
            <person name="Zhang M."/>
        </authorList>
    </citation>
    <scope>NUCLEOTIDE SEQUENCE</scope>
    <source>
        <strain evidence="2">PHS-Z21</strain>
    </source>
</reference>
<evidence type="ECO:0000259" key="1">
    <source>
        <dbReference type="Pfam" id="PF04230"/>
    </source>
</evidence>
<organism evidence="2 3">
    <name type="scientific">Qipengyuania spongiae</name>
    <dbReference type="NCBI Taxonomy" id="2909673"/>
    <lineage>
        <taxon>Bacteria</taxon>
        <taxon>Pseudomonadati</taxon>
        <taxon>Pseudomonadota</taxon>
        <taxon>Alphaproteobacteria</taxon>
        <taxon>Sphingomonadales</taxon>
        <taxon>Erythrobacteraceae</taxon>
        <taxon>Qipengyuania</taxon>
    </lineage>
</organism>
<sequence>MPRIEILGPWLHNRGDELMLLSVIEQFRDRAVIGVSSNLGLNEFPTYPELFKIKSYANTSALLNDFLQGAFREGVRKVRDNVYLAHRSDDDLSDRGWVREGSLDLLLDASGYGYGDPWSLWRTRKRAEYYVRLKQQGTRIVVLPQAFGPFEDPEKTAATRDLMSQCDVIYARDELSRGHLEQLGFAQGPRILEAPDITTILAAHGHEIEEDWSDAVAIVPNARMLDRTSSSVSQAYPDFILRIAREILRKGARPVLVVHEANDFELASDLRAEIGTGEIVDRNAIETKAILGAAKAVVSSRYHACVSSLSQGVPTIGTSWHYKYKMLFRDYGCEDLLLDTGAGEQELRHAVDRITERRPTMDLANNLVEAARAQKFRVESMWADIHSMLTGNARLNGQAPKRHDSK</sequence>
<name>A0ABY5T2K0_9SPHN</name>
<protein>
    <submittedName>
        <fullName evidence="2">Polysaccharide pyruvyl transferase family protein</fullName>
    </submittedName>
</protein>
<feature type="domain" description="Polysaccharide pyruvyl transferase" evidence="1">
    <location>
        <begin position="13"/>
        <end position="321"/>
    </location>
</feature>
<dbReference type="Proteomes" id="UP001065265">
    <property type="component" value="Chromosome"/>
</dbReference>
<dbReference type="PANTHER" id="PTHR36836">
    <property type="entry name" value="COLANIC ACID BIOSYNTHESIS PROTEIN WCAK"/>
    <property type="match status" value="1"/>
</dbReference>
<dbReference type="EMBL" id="CP092471">
    <property type="protein sequence ID" value="UVI39558.1"/>
    <property type="molecule type" value="Genomic_DNA"/>
</dbReference>